<gene>
    <name evidence="1" type="ORF">EDS130_LOCUS39137</name>
</gene>
<organism evidence="1 2">
    <name type="scientific">Adineta ricciae</name>
    <name type="common">Rotifer</name>
    <dbReference type="NCBI Taxonomy" id="249248"/>
    <lineage>
        <taxon>Eukaryota</taxon>
        <taxon>Metazoa</taxon>
        <taxon>Spiralia</taxon>
        <taxon>Gnathifera</taxon>
        <taxon>Rotifera</taxon>
        <taxon>Eurotatoria</taxon>
        <taxon>Bdelloidea</taxon>
        <taxon>Adinetida</taxon>
        <taxon>Adinetidae</taxon>
        <taxon>Adineta</taxon>
    </lineage>
</organism>
<proteinExistence type="predicted"/>
<sequence length="85" mass="10023">MVLSCAYSPSLYTPTVVSTLCDSRYFHWFNKQVTFVEVHREIQKWYGLSDTGSKRIVCWLVIDEHERWGSYWSKAVQRSKAVVEC</sequence>
<name>A0A815P6V5_ADIRI</name>
<dbReference type="Proteomes" id="UP000663852">
    <property type="component" value="Unassembled WGS sequence"/>
</dbReference>
<reference evidence="1" key="1">
    <citation type="submission" date="2021-02" db="EMBL/GenBank/DDBJ databases">
        <authorList>
            <person name="Nowell W R."/>
        </authorList>
    </citation>
    <scope>NUCLEOTIDE SEQUENCE</scope>
</reference>
<accession>A0A815P6V5</accession>
<protein>
    <submittedName>
        <fullName evidence="1">Uncharacterized protein</fullName>
    </submittedName>
</protein>
<dbReference type="EMBL" id="CAJNOJ010000428">
    <property type="protein sequence ID" value="CAF1444943.1"/>
    <property type="molecule type" value="Genomic_DNA"/>
</dbReference>
<comment type="caution">
    <text evidence="1">The sequence shown here is derived from an EMBL/GenBank/DDBJ whole genome shotgun (WGS) entry which is preliminary data.</text>
</comment>
<dbReference type="AlphaFoldDB" id="A0A815P6V5"/>
<evidence type="ECO:0000313" key="1">
    <source>
        <dbReference type="EMBL" id="CAF1444943.1"/>
    </source>
</evidence>
<evidence type="ECO:0000313" key="2">
    <source>
        <dbReference type="Proteomes" id="UP000663852"/>
    </source>
</evidence>